<dbReference type="EMBL" id="GEDC01018310">
    <property type="protein sequence ID" value="JAS18988.1"/>
    <property type="molecule type" value="Transcribed_RNA"/>
</dbReference>
<dbReference type="InterPro" id="IPR009003">
    <property type="entry name" value="Peptidase_S1_PA"/>
</dbReference>
<dbReference type="InterPro" id="IPR051487">
    <property type="entry name" value="Ser/Thr_Proteases_Immune/Dev"/>
</dbReference>
<organism evidence="5">
    <name type="scientific">Clastoptera arizonana</name>
    <name type="common">Arizona spittle bug</name>
    <dbReference type="NCBI Taxonomy" id="38151"/>
    <lineage>
        <taxon>Eukaryota</taxon>
        <taxon>Metazoa</taxon>
        <taxon>Ecdysozoa</taxon>
        <taxon>Arthropoda</taxon>
        <taxon>Hexapoda</taxon>
        <taxon>Insecta</taxon>
        <taxon>Pterygota</taxon>
        <taxon>Neoptera</taxon>
        <taxon>Paraneoptera</taxon>
        <taxon>Hemiptera</taxon>
        <taxon>Auchenorrhyncha</taxon>
        <taxon>Cercopoidea</taxon>
        <taxon>Clastopteridae</taxon>
        <taxon>Clastoptera</taxon>
    </lineage>
</organism>
<keyword evidence="3" id="KW-0472">Membrane</keyword>
<dbReference type="PANTHER" id="PTHR24256">
    <property type="entry name" value="TRYPTASE-RELATED"/>
    <property type="match status" value="1"/>
</dbReference>
<sequence>YFQNNGIFQKLIMKVLYLIYIFLVLFTVTVKTRIKPEYDRDLFSNRRYPFMVDIQYTNGGVAHHLCGGVLLSEEHILVPAHCIARCTNDCFLPQFNKYLVFAGSGSVNMGGRVQRIVKNYYIHPNYRERSYLRRCEYYFDIAILQLEDKFKLSNRISKVLLPNDGDTDMFIRNHKRCTAIGWGAGKLKETYMNLVSVEECAK</sequence>
<evidence type="ECO:0000256" key="1">
    <source>
        <dbReference type="ARBA" id="ARBA00023157"/>
    </source>
</evidence>
<dbReference type="AlphaFoldDB" id="A0A1B6CZY7"/>
<dbReference type="PROSITE" id="PS50240">
    <property type="entry name" value="TRYPSIN_DOM"/>
    <property type="match status" value="1"/>
</dbReference>
<keyword evidence="1" id="KW-1015">Disulfide bond</keyword>
<keyword evidence="3" id="KW-1133">Transmembrane helix</keyword>
<feature type="transmembrane region" description="Helical" evidence="3">
    <location>
        <begin position="12"/>
        <end position="30"/>
    </location>
</feature>
<comment type="similarity">
    <text evidence="2">Belongs to the peptidase S1 family. CLIP subfamily.</text>
</comment>
<dbReference type="InterPro" id="IPR001254">
    <property type="entry name" value="Trypsin_dom"/>
</dbReference>
<dbReference type="Pfam" id="PF00089">
    <property type="entry name" value="Trypsin"/>
    <property type="match status" value="1"/>
</dbReference>
<keyword evidence="3" id="KW-0812">Transmembrane</keyword>
<gene>
    <name evidence="5" type="ORF">g.45520</name>
</gene>
<evidence type="ECO:0000259" key="4">
    <source>
        <dbReference type="PROSITE" id="PS50240"/>
    </source>
</evidence>
<proteinExistence type="inferred from homology"/>
<name>A0A1B6CZY7_9HEMI</name>
<dbReference type="SMART" id="SM00020">
    <property type="entry name" value="Tryp_SPc"/>
    <property type="match status" value="1"/>
</dbReference>
<feature type="domain" description="Peptidase S1" evidence="4">
    <location>
        <begin position="48"/>
        <end position="202"/>
    </location>
</feature>
<feature type="non-terminal residue" evidence="5">
    <location>
        <position position="202"/>
    </location>
</feature>
<reference evidence="5" key="1">
    <citation type="submission" date="2015-12" db="EMBL/GenBank/DDBJ databases">
        <title>De novo transcriptome assembly of four potential Pierce s Disease insect vectors from Arizona vineyards.</title>
        <authorList>
            <person name="Tassone E.E."/>
        </authorList>
    </citation>
    <scope>NUCLEOTIDE SEQUENCE</scope>
</reference>
<feature type="non-terminal residue" evidence="5">
    <location>
        <position position="1"/>
    </location>
</feature>
<protein>
    <recommendedName>
        <fullName evidence="4">Peptidase S1 domain-containing protein</fullName>
    </recommendedName>
</protein>
<accession>A0A1B6CZY7</accession>
<evidence type="ECO:0000313" key="5">
    <source>
        <dbReference type="EMBL" id="JAS18988.1"/>
    </source>
</evidence>
<dbReference type="GO" id="GO:0006508">
    <property type="term" value="P:proteolysis"/>
    <property type="evidence" value="ECO:0007669"/>
    <property type="project" value="InterPro"/>
</dbReference>
<dbReference type="GO" id="GO:0004252">
    <property type="term" value="F:serine-type endopeptidase activity"/>
    <property type="evidence" value="ECO:0007669"/>
    <property type="project" value="InterPro"/>
</dbReference>
<dbReference type="InterPro" id="IPR043504">
    <property type="entry name" value="Peptidase_S1_PA_chymotrypsin"/>
</dbReference>
<dbReference type="SUPFAM" id="SSF50494">
    <property type="entry name" value="Trypsin-like serine proteases"/>
    <property type="match status" value="1"/>
</dbReference>
<dbReference type="Gene3D" id="2.40.10.10">
    <property type="entry name" value="Trypsin-like serine proteases"/>
    <property type="match status" value="1"/>
</dbReference>
<evidence type="ECO:0000256" key="2">
    <source>
        <dbReference type="ARBA" id="ARBA00024195"/>
    </source>
</evidence>
<evidence type="ECO:0000256" key="3">
    <source>
        <dbReference type="SAM" id="Phobius"/>
    </source>
</evidence>